<evidence type="ECO:0000259" key="12">
    <source>
        <dbReference type="PROSITE" id="PS50112"/>
    </source>
</evidence>
<dbReference type="InterPro" id="IPR013656">
    <property type="entry name" value="PAS_4"/>
</dbReference>
<evidence type="ECO:0000256" key="8">
    <source>
        <dbReference type="ARBA" id="ARBA00023012"/>
    </source>
</evidence>
<feature type="domain" description="PAC" evidence="13">
    <location>
        <begin position="385"/>
        <end position="438"/>
    </location>
</feature>
<evidence type="ECO:0000259" key="11">
    <source>
        <dbReference type="PROSITE" id="PS50110"/>
    </source>
</evidence>
<evidence type="ECO:0000256" key="3">
    <source>
        <dbReference type="ARBA" id="ARBA00022553"/>
    </source>
</evidence>
<keyword evidence="5" id="KW-0547">Nucleotide-binding</keyword>
<evidence type="ECO:0000256" key="7">
    <source>
        <dbReference type="ARBA" id="ARBA00022840"/>
    </source>
</evidence>
<protein>
    <recommendedName>
        <fullName evidence="2">histidine kinase</fullName>
        <ecNumber evidence="2">2.7.13.3</ecNumber>
    </recommendedName>
</protein>
<comment type="catalytic activity">
    <reaction evidence="1">
        <text>ATP + protein L-histidine = ADP + protein N-phospho-L-histidine.</text>
        <dbReference type="EC" id="2.7.13.3"/>
    </reaction>
</comment>
<dbReference type="InterPro" id="IPR000700">
    <property type="entry name" value="PAS-assoc_C"/>
</dbReference>
<sequence>MTASAPSPLPHTLRFLAGDSEMARRMRTHDWASTPLGAPATWPASLRTMVAMLLTTRHPAFIFWGPALLCLYNDAYSVSLGPEKHPRILGLPGKQAFPEIWPIVGADIEGVLAGGPATWHENQLVPIERNGRLEDVYWTYSYAGIDDSHAPNGVGGVLVLCTETTDQVLERQKTQSDLARLAQLFDQAPIFIAVLTGPEHRFAFVNPSYQRLVGQRELRGRTVAQALPEVVGQGYVQLLDGVYASGRAYAALAADVELHDDTTAEVHHRRLDFVYQPTVGASGEVDGILVVGVDVTERMDAEKALEVSEEQLRLATEASEVGLWDVDHVANTLYWPPRLRHMFGIFSDRPVTLEGDFYNGLHPDDRDAVFLAYNNARDPVQRAVYDVEYRTIGREDGLVRWVAAKGRGVFDEQGRCVRVIGTAVDITGRKRDEAKLRELNETLEQRLTEFLAERKVFADIVEGTDALIQVVAPDFRILAINRACADEFERVYGLRPQVGDHLLALLDAWPHHQAEVRAAWTRALEGDAFVDELEFGEPTLARRWYELHFHPLFASDGRRIGAYQFVYEVTARREAEARLARTEAALLQAQKMESIGLLTGGVAHDFNNVLQALNTRFELIRRRPDDLAHVHKWATSGVEVAQRGARLTAQLLTFSRRQAPDVRAVRLSALLDSMRDLLRTTLGPEVDCVIQCPDLWVHADATQMEMALLNLAINARDAMVGSGCFTVAVGLAAEPERVEIRAIDTGTGMSEAVIAKAFEPFFTTKDIGKGSGLGLAQVYSMADRVGGSVRIESDGRTGTSVIVSLRRATPPAEASAPALPAAIGSAMAGTDILVVDDDDHVRSSLVALLRGAGHRVEEASGGEAALAIIEQRPVDLLLCDFAMPGMNGVAVANLARATRPALRVVLMSGYADGNELRDAIGHGVTLLRKPFDAGAVQRALETATPRS</sequence>
<keyword evidence="7" id="KW-0067">ATP-binding</keyword>
<evidence type="ECO:0000313" key="14">
    <source>
        <dbReference type="EMBL" id="UXH77156.1"/>
    </source>
</evidence>
<keyword evidence="8" id="KW-0902">Two-component regulatory system</keyword>
<dbReference type="InterPro" id="IPR036097">
    <property type="entry name" value="HisK_dim/P_sf"/>
</dbReference>
<reference evidence="14" key="1">
    <citation type="submission" date="2022-10" db="EMBL/GenBank/DDBJ databases">
        <title>Characterization and whole genome sequencing of a new Roseateles species, isolated from fresh water.</title>
        <authorList>
            <person name="Guliayeva D.Y."/>
            <person name="Akhremchuk A.E."/>
            <person name="Sikolenko M.A."/>
            <person name="Valentovich L.N."/>
            <person name="Sidarenka A.V."/>
        </authorList>
    </citation>
    <scope>NUCLEOTIDE SEQUENCE</scope>
    <source>
        <strain evidence="14">BIM B-1768</strain>
    </source>
</reference>
<dbReference type="Pfam" id="PF08447">
    <property type="entry name" value="PAS_3"/>
    <property type="match status" value="1"/>
</dbReference>
<dbReference type="Gene3D" id="3.30.565.10">
    <property type="entry name" value="Histidine kinase-like ATPase, C-terminal domain"/>
    <property type="match status" value="1"/>
</dbReference>
<dbReference type="SUPFAM" id="SSF55785">
    <property type="entry name" value="PYP-like sensor domain (PAS domain)"/>
    <property type="match status" value="3"/>
</dbReference>
<dbReference type="Proteomes" id="UP001064933">
    <property type="component" value="Chromosome"/>
</dbReference>
<dbReference type="InterPro" id="IPR003594">
    <property type="entry name" value="HATPase_dom"/>
</dbReference>
<dbReference type="InterPro" id="IPR004358">
    <property type="entry name" value="Sig_transdc_His_kin-like_C"/>
</dbReference>
<evidence type="ECO:0000256" key="1">
    <source>
        <dbReference type="ARBA" id="ARBA00000085"/>
    </source>
</evidence>
<dbReference type="PROSITE" id="PS50113">
    <property type="entry name" value="PAC"/>
    <property type="match status" value="1"/>
</dbReference>
<dbReference type="NCBIfam" id="TIGR00229">
    <property type="entry name" value="sensory_box"/>
    <property type="match status" value="1"/>
</dbReference>
<dbReference type="InterPro" id="IPR001789">
    <property type="entry name" value="Sig_transdc_resp-reg_receiver"/>
</dbReference>
<dbReference type="PRINTS" id="PR00344">
    <property type="entry name" value="BCTRLSENSOR"/>
</dbReference>
<dbReference type="InterPro" id="IPR036890">
    <property type="entry name" value="HATPase_C_sf"/>
</dbReference>
<dbReference type="InterPro" id="IPR005467">
    <property type="entry name" value="His_kinase_dom"/>
</dbReference>
<dbReference type="Gene3D" id="2.10.70.100">
    <property type="match status" value="1"/>
</dbReference>
<evidence type="ECO:0000256" key="5">
    <source>
        <dbReference type="ARBA" id="ARBA00022741"/>
    </source>
</evidence>
<dbReference type="SUPFAM" id="SSF47384">
    <property type="entry name" value="Homodimeric domain of signal transducing histidine kinase"/>
    <property type="match status" value="1"/>
</dbReference>
<feature type="domain" description="Histidine kinase" evidence="10">
    <location>
        <begin position="601"/>
        <end position="809"/>
    </location>
</feature>
<evidence type="ECO:0000256" key="6">
    <source>
        <dbReference type="ARBA" id="ARBA00022777"/>
    </source>
</evidence>
<gene>
    <name evidence="14" type="ORF">N4261_19370</name>
</gene>
<dbReference type="CDD" id="cd00130">
    <property type="entry name" value="PAS"/>
    <property type="match status" value="1"/>
</dbReference>
<dbReference type="PROSITE" id="PS50112">
    <property type="entry name" value="PAS"/>
    <property type="match status" value="1"/>
</dbReference>
<keyword evidence="6" id="KW-0418">Kinase</keyword>
<name>A0ABY6AVD8_9BURK</name>
<proteinExistence type="predicted"/>
<evidence type="ECO:0000313" key="15">
    <source>
        <dbReference type="Proteomes" id="UP001064933"/>
    </source>
</evidence>
<dbReference type="Pfam" id="PF00072">
    <property type="entry name" value="Response_reg"/>
    <property type="match status" value="1"/>
</dbReference>
<dbReference type="InterPro" id="IPR035965">
    <property type="entry name" value="PAS-like_dom_sf"/>
</dbReference>
<dbReference type="RefSeq" id="WP_261756900.1">
    <property type="nucleotide sequence ID" value="NZ_CP104562.2"/>
</dbReference>
<dbReference type="PROSITE" id="PS50110">
    <property type="entry name" value="RESPONSE_REGULATORY"/>
    <property type="match status" value="1"/>
</dbReference>
<feature type="domain" description="Response regulatory" evidence="11">
    <location>
        <begin position="831"/>
        <end position="944"/>
    </location>
</feature>
<organism evidence="14 15">
    <name type="scientific">Roseateles amylovorans</name>
    <dbReference type="NCBI Taxonomy" id="2978473"/>
    <lineage>
        <taxon>Bacteria</taxon>
        <taxon>Pseudomonadati</taxon>
        <taxon>Pseudomonadota</taxon>
        <taxon>Betaproteobacteria</taxon>
        <taxon>Burkholderiales</taxon>
        <taxon>Sphaerotilaceae</taxon>
        <taxon>Roseateles</taxon>
    </lineage>
</organism>
<feature type="modified residue" description="4-aspartylphosphate" evidence="9">
    <location>
        <position position="880"/>
    </location>
</feature>
<dbReference type="SUPFAM" id="SSF55874">
    <property type="entry name" value="ATPase domain of HSP90 chaperone/DNA topoisomerase II/histidine kinase"/>
    <property type="match status" value="1"/>
</dbReference>
<dbReference type="SMART" id="SM00387">
    <property type="entry name" value="HATPase_c"/>
    <property type="match status" value="1"/>
</dbReference>
<evidence type="ECO:0000256" key="4">
    <source>
        <dbReference type="ARBA" id="ARBA00022679"/>
    </source>
</evidence>
<dbReference type="PANTHER" id="PTHR43065:SF46">
    <property type="entry name" value="C4-DICARBOXYLATE TRANSPORT SENSOR PROTEIN DCTB"/>
    <property type="match status" value="1"/>
</dbReference>
<dbReference type="CDD" id="cd00082">
    <property type="entry name" value="HisKA"/>
    <property type="match status" value="1"/>
</dbReference>
<dbReference type="Gene3D" id="1.10.287.130">
    <property type="match status" value="1"/>
</dbReference>
<dbReference type="InterPro" id="IPR000014">
    <property type="entry name" value="PAS"/>
</dbReference>
<accession>A0ABY6AVD8</accession>
<dbReference type="EMBL" id="CP104562">
    <property type="protein sequence ID" value="UXH77156.1"/>
    <property type="molecule type" value="Genomic_DNA"/>
</dbReference>
<dbReference type="InterPro" id="IPR013655">
    <property type="entry name" value="PAS_fold_3"/>
</dbReference>
<keyword evidence="4" id="KW-0808">Transferase</keyword>
<dbReference type="InterPro" id="IPR003661">
    <property type="entry name" value="HisK_dim/P_dom"/>
</dbReference>
<evidence type="ECO:0000256" key="9">
    <source>
        <dbReference type="PROSITE-ProRule" id="PRU00169"/>
    </source>
</evidence>
<keyword evidence="15" id="KW-1185">Reference proteome</keyword>
<evidence type="ECO:0000256" key="2">
    <source>
        <dbReference type="ARBA" id="ARBA00012438"/>
    </source>
</evidence>
<dbReference type="InterPro" id="IPR011006">
    <property type="entry name" value="CheY-like_superfamily"/>
</dbReference>
<evidence type="ECO:0000259" key="10">
    <source>
        <dbReference type="PROSITE" id="PS50109"/>
    </source>
</evidence>
<dbReference type="SMART" id="SM00091">
    <property type="entry name" value="PAS"/>
    <property type="match status" value="3"/>
</dbReference>
<evidence type="ECO:0000259" key="13">
    <source>
        <dbReference type="PROSITE" id="PS50113"/>
    </source>
</evidence>
<dbReference type="PANTHER" id="PTHR43065">
    <property type="entry name" value="SENSOR HISTIDINE KINASE"/>
    <property type="match status" value="1"/>
</dbReference>
<dbReference type="EC" id="2.7.13.3" evidence="2"/>
<dbReference type="SUPFAM" id="SSF52172">
    <property type="entry name" value="CheY-like"/>
    <property type="match status" value="1"/>
</dbReference>
<keyword evidence="3 9" id="KW-0597">Phosphoprotein</keyword>
<dbReference type="Pfam" id="PF02518">
    <property type="entry name" value="HATPase_c"/>
    <property type="match status" value="1"/>
</dbReference>
<feature type="domain" description="PAS" evidence="12">
    <location>
        <begin position="308"/>
        <end position="369"/>
    </location>
</feature>
<dbReference type="Gene3D" id="3.30.450.20">
    <property type="entry name" value="PAS domain"/>
    <property type="match status" value="4"/>
</dbReference>
<dbReference type="PROSITE" id="PS50109">
    <property type="entry name" value="HIS_KIN"/>
    <property type="match status" value="1"/>
</dbReference>
<dbReference type="Gene3D" id="3.40.50.2300">
    <property type="match status" value="1"/>
</dbReference>
<dbReference type="Pfam" id="PF08448">
    <property type="entry name" value="PAS_4"/>
    <property type="match status" value="2"/>
</dbReference>
<dbReference type="SMART" id="SM00448">
    <property type="entry name" value="REC"/>
    <property type="match status" value="1"/>
</dbReference>